<dbReference type="PANTHER" id="PTHR12585">
    <property type="entry name" value="SCC1 / RAD21 FAMILY MEMBER"/>
    <property type="match status" value="1"/>
</dbReference>
<keyword evidence="2" id="KW-0539">Nucleus</keyword>
<dbReference type="Proteomes" id="UP000823775">
    <property type="component" value="Unassembled WGS sequence"/>
</dbReference>
<keyword evidence="5" id="KW-1185">Reference proteome</keyword>
<gene>
    <name evidence="4" type="ORF">HAX54_050109</name>
</gene>
<dbReference type="Pfam" id="PF04825">
    <property type="entry name" value="Rad21_Rec8_N"/>
    <property type="match status" value="1"/>
</dbReference>
<evidence type="ECO:0000259" key="3">
    <source>
        <dbReference type="Pfam" id="PF04825"/>
    </source>
</evidence>
<evidence type="ECO:0000313" key="5">
    <source>
        <dbReference type="Proteomes" id="UP000823775"/>
    </source>
</evidence>
<comment type="caution">
    <text evidence="4">The sequence shown here is derived from an EMBL/GenBank/DDBJ whole genome shotgun (WGS) entry which is preliminary data.</text>
</comment>
<name>A0ABS8SWF3_DATST</name>
<dbReference type="PANTHER" id="PTHR12585:SF55">
    <property type="entry name" value="SISTER CHROMATID COHESION 1 PROTEIN 3"/>
    <property type="match status" value="1"/>
</dbReference>
<dbReference type="InterPro" id="IPR039781">
    <property type="entry name" value="Rad21/Rec8-like"/>
</dbReference>
<proteinExistence type="predicted"/>
<comment type="subcellular location">
    <subcellularLocation>
        <location evidence="1">Nucleus</location>
    </subcellularLocation>
</comment>
<evidence type="ECO:0000256" key="2">
    <source>
        <dbReference type="ARBA" id="ARBA00023242"/>
    </source>
</evidence>
<feature type="domain" description="Rad21/Rec8-like protein N-terminal" evidence="3">
    <location>
        <begin position="42"/>
        <end position="95"/>
    </location>
</feature>
<dbReference type="InterPro" id="IPR006910">
    <property type="entry name" value="Rad21_Rec8_N"/>
</dbReference>
<reference evidence="4 5" key="1">
    <citation type="journal article" date="2021" name="BMC Genomics">
        <title>Datura genome reveals duplications of psychoactive alkaloid biosynthetic genes and high mutation rate following tissue culture.</title>
        <authorList>
            <person name="Rajewski A."/>
            <person name="Carter-House D."/>
            <person name="Stajich J."/>
            <person name="Litt A."/>
        </authorList>
    </citation>
    <scope>NUCLEOTIDE SEQUENCE [LARGE SCALE GENOMIC DNA]</scope>
    <source>
        <strain evidence="4">AR-01</strain>
    </source>
</reference>
<evidence type="ECO:0000256" key="1">
    <source>
        <dbReference type="ARBA" id="ARBA00004123"/>
    </source>
</evidence>
<dbReference type="EMBL" id="JACEIK010000871">
    <property type="protein sequence ID" value="MCD7463176.1"/>
    <property type="molecule type" value="Genomic_DNA"/>
</dbReference>
<protein>
    <recommendedName>
        <fullName evidence="3">Rad21/Rec8-like protein N-terminal domain-containing protein</fullName>
    </recommendedName>
</protein>
<accession>A0ABS8SWF3</accession>
<evidence type="ECO:0000313" key="4">
    <source>
        <dbReference type="EMBL" id="MCD7463176.1"/>
    </source>
</evidence>
<sequence length="108" mass="12402">MKTETSRVMLQALTEANPRYTKLKNEKDQENCARTADATQWTAEFIMFPPVYLALQQYGNLVLGVVRIYSKQVEYFSQDCRDLEAGIRKAFNLPEDATHAPYYSDLNG</sequence>
<organism evidence="4 5">
    <name type="scientific">Datura stramonium</name>
    <name type="common">Jimsonweed</name>
    <name type="synonym">Common thornapple</name>
    <dbReference type="NCBI Taxonomy" id="4076"/>
    <lineage>
        <taxon>Eukaryota</taxon>
        <taxon>Viridiplantae</taxon>
        <taxon>Streptophyta</taxon>
        <taxon>Embryophyta</taxon>
        <taxon>Tracheophyta</taxon>
        <taxon>Spermatophyta</taxon>
        <taxon>Magnoliopsida</taxon>
        <taxon>eudicotyledons</taxon>
        <taxon>Gunneridae</taxon>
        <taxon>Pentapetalae</taxon>
        <taxon>asterids</taxon>
        <taxon>lamiids</taxon>
        <taxon>Solanales</taxon>
        <taxon>Solanaceae</taxon>
        <taxon>Solanoideae</taxon>
        <taxon>Datureae</taxon>
        <taxon>Datura</taxon>
    </lineage>
</organism>